<keyword evidence="1" id="KW-0732">Signal</keyword>
<reference evidence="2" key="2">
    <citation type="submission" date="2015-03" db="UniProtKB">
        <authorList>
            <consortium name="EnsemblPlants"/>
        </authorList>
    </citation>
    <scope>IDENTIFICATION</scope>
</reference>
<dbReference type="HOGENOM" id="CLU_2708719_0_0_1"/>
<proteinExistence type="predicted"/>
<name>A0A0D3GT63_9ORYZ</name>
<feature type="signal peptide" evidence="1">
    <location>
        <begin position="1"/>
        <end position="21"/>
    </location>
</feature>
<reference evidence="2" key="1">
    <citation type="journal article" date="2009" name="Rice">
        <title>De Novo Next Generation Sequencing of Plant Genomes.</title>
        <authorList>
            <person name="Rounsley S."/>
            <person name="Marri P.R."/>
            <person name="Yu Y."/>
            <person name="He R."/>
            <person name="Sisneros N."/>
            <person name="Goicoechea J.L."/>
            <person name="Lee S.J."/>
            <person name="Angelova A."/>
            <person name="Kudrna D."/>
            <person name="Luo M."/>
            <person name="Affourtit J."/>
            <person name="Desany B."/>
            <person name="Knight J."/>
            <person name="Niazi F."/>
            <person name="Egholm M."/>
            <person name="Wing R.A."/>
        </authorList>
    </citation>
    <scope>NUCLEOTIDE SEQUENCE [LARGE SCALE GENOMIC DNA]</scope>
    <source>
        <strain evidence="2">cv. IRGC 105608</strain>
    </source>
</reference>
<dbReference type="Proteomes" id="UP000026960">
    <property type="component" value="Chromosome 7"/>
</dbReference>
<accession>A0A0D3GT63</accession>
<dbReference type="EnsemblPlants" id="OBART07G21160.1">
    <property type="protein sequence ID" value="OBART07G21160.1"/>
    <property type="gene ID" value="OBART07G21160"/>
</dbReference>
<evidence type="ECO:0000256" key="1">
    <source>
        <dbReference type="SAM" id="SignalP"/>
    </source>
</evidence>
<dbReference type="AlphaFoldDB" id="A0A0D3GT63"/>
<keyword evidence="3" id="KW-1185">Reference proteome</keyword>
<dbReference type="STRING" id="65489.A0A0D3GT63"/>
<protein>
    <submittedName>
        <fullName evidence="2">Uncharacterized protein</fullName>
    </submittedName>
</protein>
<feature type="chain" id="PRO_5002263503" evidence="1">
    <location>
        <begin position="22"/>
        <end position="73"/>
    </location>
</feature>
<dbReference type="Gramene" id="OBART07G21160.1">
    <property type="protein sequence ID" value="OBART07G21160.1"/>
    <property type="gene ID" value="OBART07G21160"/>
</dbReference>
<organism evidence="2">
    <name type="scientific">Oryza barthii</name>
    <dbReference type="NCBI Taxonomy" id="65489"/>
    <lineage>
        <taxon>Eukaryota</taxon>
        <taxon>Viridiplantae</taxon>
        <taxon>Streptophyta</taxon>
        <taxon>Embryophyta</taxon>
        <taxon>Tracheophyta</taxon>
        <taxon>Spermatophyta</taxon>
        <taxon>Magnoliopsida</taxon>
        <taxon>Liliopsida</taxon>
        <taxon>Poales</taxon>
        <taxon>Poaceae</taxon>
        <taxon>BOP clade</taxon>
        <taxon>Oryzoideae</taxon>
        <taxon>Oryzeae</taxon>
        <taxon>Oryzinae</taxon>
        <taxon>Oryza</taxon>
    </lineage>
</organism>
<evidence type="ECO:0000313" key="3">
    <source>
        <dbReference type="Proteomes" id="UP000026960"/>
    </source>
</evidence>
<sequence>MPSIVLVAVLLLSCSSMGSSARYLEEATPADERPAHLAVPELPEIPKPELPPLPKVELPPKAEIYFPDATAKP</sequence>
<dbReference type="PaxDb" id="65489-OBART07G21160.1"/>
<evidence type="ECO:0000313" key="2">
    <source>
        <dbReference type="EnsemblPlants" id="OBART07G21160.1"/>
    </source>
</evidence>